<evidence type="ECO:0000313" key="1">
    <source>
        <dbReference type="EMBL" id="SMH64445.1"/>
    </source>
</evidence>
<reference evidence="1 2" key="1">
    <citation type="submission" date="2017-03" db="EMBL/GenBank/DDBJ databases">
        <authorList>
            <person name="Regsiter A."/>
            <person name="William W."/>
        </authorList>
    </citation>
    <scope>NUCLEOTIDE SEQUENCE [LARGE SCALE GENOMIC DNA]</scope>
    <source>
        <strain evidence="1">PRJEB5721</strain>
    </source>
</reference>
<dbReference type="EMBL" id="LT841305">
    <property type="protein sequence ID" value="SMH64445.1"/>
    <property type="molecule type" value="Genomic_DNA"/>
</dbReference>
<keyword evidence="2" id="KW-1185">Reference proteome</keyword>
<accession>A0ABY1ML17</accession>
<dbReference type="Proteomes" id="UP000193925">
    <property type="component" value="Chromosome AFERRI"/>
</dbReference>
<organism evidence="1 2">
    <name type="scientific">Acidithiobacillus ferrivorans</name>
    <dbReference type="NCBI Taxonomy" id="160808"/>
    <lineage>
        <taxon>Bacteria</taxon>
        <taxon>Pseudomonadati</taxon>
        <taxon>Pseudomonadota</taxon>
        <taxon>Acidithiobacillia</taxon>
        <taxon>Acidithiobacillales</taxon>
        <taxon>Acidithiobacillaceae</taxon>
        <taxon>Acidithiobacillus</taxon>
    </lineage>
</organism>
<name>A0ABY1ML17_9PROT</name>
<gene>
    <name evidence="1" type="ORF">AFERRI_10478</name>
</gene>
<sequence length="48" mass="5279">MLALMTDNSATMVAEESANGWTCWGLRENTTVVKAYHVEADCDEFVPA</sequence>
<evidence type="ECO:0000313" key="2">
    <source>
        <dbReference type="Proteomes" id="UP000193925"/>
    </source>
</evidence>
<protein>
    <submittedName>
        <fullName evidence="1">Uncharacterized protein</fullName>
    </submittedName>
</protein>
<proteinExistence type="predicted"/>